<proteinExistence type="predicted"/>
<dbReference type="EMBL" id="JBBPHU010000009">
    <property type="protein sequence ID" value="KAK7513600.1"/>
    <property type="molecule type" value="Genomic_DNA"/>
</dbReference>
<dbReference type="Proteomes" id="UP001363622">
    <property type="component" value="Unassembled WGS sequence"/>
</dbReference>
<evidence type="ECO:0000313" key="3">
    <source>
        <dbReference type="Proteomes" id="UP001363622"/>
    </source>
</evidence>
<sequence length="164" mass="18793">MAINFTLVSLALPLQRLVATCDGTCLDLLLLSYWKPTLPLARPRRDWIYEQKKSHPGILCRQWCAPAPATWLNGQHGPEAWPHSVLAHHAKLQSATSFLCITRLRYQYRGRCYARLPNLLAYSTERSIVGGSRRCHVLRKFPDRLLYHRIRSVVQTSRITSNGS</sequence>
<organism evidence="2 3">
    <name type="scientific">Phyllosticta citriasiana</name>
    <dbReference type="NCBI Taxonomy" id="595635"/>
    <lineage>
        <taxon>Eukaryota</taxon>
        <taxon>Fungi</taxon>
        <taxon>Dikarya</taxon>
        <taxon>Ascomycota</taxon>
        <taxon>Pezizomycotina</taxon>
        <taxon>Dothideomycetes</taxon>
        <taxon>Dothideomycetes incertae sedis</taxon>
        <taxon>Botryosphaeriales</taxon>
        <taxon>Phyllostictaceae</taxon>
        <taxon>Phyllosticta</taxon>
    </lineage>
</organism>
<keyword evidence="3" id="KW-1185">Reference proteome</keyword>
<comment type="caution">
    <text evidence="2">The sequence shown here is derived from an EMBL/GenBank/DDBJ whole genome shotgun (WGS) entry which is preliminary data.</text>
</comment>
<evidence type="ECO:0008006" key="4">
    <source>
        <dbReference type="Google" id="ProtNLM"/>
    </source>
</evidence>
<feature type="signal peptide" evidence="1">
    <location>
        <begin position="1"/>
        <end position="19"/>
    </location>
</feature>
<evidence type="ECO:0000313" key="2">
    <source>
        <dbReference type="EMBL" id="KAK7513600.1"/>
    </source>
</evidence>
<name>A0ABR1KH79_9PEZI</name>
<gene>
    <name evidence="2" type="ORF">IWZ03DRAFT_236593</name>
</gene>
<feature type="chain" id="PRO_5045240490" description="Secreted protein" evidence="1">
    <location>
        <begin position="20"/>
        <end position="164"/>
    </location>
</feature>
<accession>A0ABR1KH79</accession>
<reference evidence="2 3" key="1">
    <citation type="submission" date="2024-04" db="EMBL/GenBank/DDBJ databases">
        <title>Phyllosticta paracitricarpa is synonymous to the EU quarantine fungus P. citricarpa based on phylogenomic analyses.</title>
        <authorList>
            <consortium name="Lawrence Berkeley National Laboratory"/>
            <person name="Van Ingen-Buijs V.A."/>
            <person name="Van Westerhoven A.C."/>
            <person name="Haridas S."/>
            <person name="Skiadas P."/>
            <person name="Martin F."/>
            <person name="Groenewald J.Z."/>
            <person name="Crous P.W."/>
            <person name="Seidl M.F."/>
        </authorList>
    </citation>
    <scope>NUCLEOTIDE SEQUENCE [LARGE SCALE GENOMIC DNA]</scope>
    <source>
        <strain evidence="2 3">CBS 123371</strain>
    </source>
</reference>
<keyword evidence="1" id="KW-0732">Signal</keyword>
<protein>
    <recommendedName>
        <fullName evidence="4">Secreted protein</fullName>
    </recommendedName>
</protein>
<evidence type="ECO:0000256" key="1">
    <source>
        <dbReference type="SAM" id="SignalP"/>
    </source>
</evidence>